<dbReference type="GO" id="GO:0008236">
    <property type="term" value="F:serine-type peptidase activity"/>
    <property type="evidence" value="ECO:0007669"/>
    <property type="project" value="InterPro"/>
</dbReference>
<dbReference type="Gene3D" id="3.90.226.10">
    <property type="entry name" value="2-enoyl-CoA Hydratase, Chain A, domain 1"/>
    <property type="match status" value="1"/>
</dbReference>
<dbReference type="GO" id="GO:0007165">
    <property type="term" value="P:signal transduction"/>
    <property type="evidence" value="ECO:0007669"/>
    <property type="project" value="TreeGrafter"/>
</dbReference>
<dbReference type="SMART" id="SM00245">
    <property type="entry name" value="TSPc"/>
    <property type="match status" value="1"/>
</dbReference>
<dbReference type="CDD" id="cd07561">
    <property type="entry name" value="Peptidase_S41_CPP_like"/>
    <property type="match status" value="1"/>
</dbReference>
<dbReference type="STRING" id="305507.SAMN04489724_1468"/>
<dbReference type="Pfam" id="PF03572">
    <property type="entry name" value="Peptidase_S41"/>
    <property type="match status" value="1"/>
</dbReference>
<proteinExistence type="predicted"/>
<dbReference type="RefSeq" id="WP_091692047.1">
    <property type="nucleotide sequence ID" value="NZ_FPBF01000002.1"/>
</dbReference>
<dbReference type="InterPro" id="IPR041613">
    <property type="entry name" value="Pept_S41_N"/>
</dbReference>
<sequence>MKSTLITRALFAVILSGLLWSCDKDEDQDPIIEEPTEPTLEEDINNWIFAVMNEVYYWRENMRTPIAKTSDPTAYFNSLLNIPTDRFSVIYPDYQELINSLQGISLDPGYEAKWYGVADSDDVYGEVIYTKENSPSSSLDLKRGDLIISINGTRLSRSNFSELRGQTGITHTISTLRFNEETSAYEPKEDLSITPVQFSEDPNFLDSVYTIGDQKIGYVVYNFFAPGTTDDNTKYDQEMDAVFEKMKAENINNLVLDLRYNGGGFVSSAVNLASLIGPGVSSSDIFSKTKYNSFLMENVEGLRNDNRNFLNKPQNLGNILTGNRLYVLTSSGTASASELIINGLKPYMDVFLIGDVTYGKNVGSIAIEDEENPKNAYGLLPIISQSFNSLDQSDYTTGFVPNVAINENTERLQTLGDVNEIMLRTAIEQITGTPSSARVTKLDRIELANSLDGKIRMGQMIESPLKD</sequence>
<evidence type="ECO:0000313" key="3">
    <source>
        <dbReference type="Proteomes" id="UP000199673"/>
    </source>
</evidence>
<dbReference type="AlphaFoldDB" id="A0A1I6ZU07"/>
<dbReference type="PANTHER" id="PTHR32060">
    <property type="entry name" value="TAIL-SPECIFIC PROTEASE"/>
    <property type="match status" value="1"/>
</dbReference>
<protein>
    <submittedName>
        <fullName evidence="2">Peptidase family S41</fullName>
    </submittedName>
</protein>
<dbReference type="InterPro" id="IPR029045">
    <property type="entry name" value="ClpP/crotonase-like_dom_sf"/>
</dbReference>
<dbReference type="InterPro" id="IPR036034">
    <property type="entry name" value="PDZ_sf"/>
</dbReference>
<organism evidence="2 3">
    <name type="scientific">Algoriphagus locisalis</name>
    <dbReference type="NCBI Taxonomy" id="305507"/>
    <lineage>
        <taxon>Bacteria</taxon>
        <taxon>Pseudomonadati</taxon>
        <taxon>Bacteroidota</taxon>
        <taxon>Cytophagia</taxon>
        <taxon>Cytophagales</taxon>
        <taxon>Cyclobacteriaceae</taxon>
        <taxon>Algoriphagus</taxon>
    </lineage>
</organism>
<dbReference type="EMBL" id="FPBF01000002">
    <property type="protein sequence ID" value="SFT66163.1"/>
    <property type="molecule type" value="Genomic_DNA"/>
</dbReference>
<dbReference type="GO" id="GO:0006508">
    <property type="term" value="P:proteolysis"/>
    <property type="evidence" value="ECO:0007669"/>
    <property type="project" value="InterPro"/>
</dbReference>
<dbReference type="Gene3D" id="2.30.42.10">
    <property type="match status" value="1"/>
</dbReference>
<feature type="domain" description="Tail specific protease" evidence="1">
    <location>
        <begin position="186"/>
        <end position="406"/>
    </location>
</feature>
<dbReference type="Pfam" id="PF18294">
    <property type="entry name" value="Pept_S41_N"/>
    <property type="match status" value="1"/>
</dbReference>
<dbReference type="OrthoDB" id="7168509at2"/>
<dbReference type="GO" id="GO:0030288">
    <property type="term" value="C:outer membrane-bounded periplasmic space"/>
    <property type="evidence" value="ECO:0007669"/>
    <property type="project" value="TreeGrafter"/>
</dbReference>
<evidence type="ECO:0000259" key="1">
    <source>
        <dbReference type="SMART" id="SM00245"/>
    </source>
</evidence>
<reference evidence="3" key="1">
    <citation type="submission" date="2016-10" db="EMBL/GenBank/DDBJ databases">
        <authorList>
            <person name="Varghese N."/>
            <person name="Submissions S."/>
        </authorList>
    </citation>
    <scope>NUCLEOTIDE SEQUENCE [LARGE SCALE GENOMIC DNA]</scope>
    <source>
        <strain evidence="3">DSM 23445</strain>
    </source>
</reference>
<dbReference type="SUPFAM" id="SSF52096">
    <property type="entry name" value="ClpP/crotonase"/>
    <property type="match status" value="1"/>
</dbReference>
<accession>A0A1I6ZU07</accession>
<dbReference type="PANTHER" id="PTHR32060:SF30">
    <property type="entry name" value="CARBOXY-TERMINAL PROCESSING PROTEASE CTPA"/>
    <property type="match status" value="1"/>
</dbReference>
<dbReference type="InterPro" id="IPR005151">
    <property type="entry name" value="Tail-specific_protease"/>
</dbReference>
<evidence type="ECO:0000313" key="2">
    <source>
        <dbReference type="EMBL" id="SFT66163.1"/>
    </source>
</evidence>
<keyword evidence="3" id="KW-1185">Reference proteome</keyword>
<gene>
    <name evidence="2" type="ORF">SAMN04489724_1468</name>
</gene>
<dbReference type="GO" id="GO:0004175">
    <property type="term" value="F:endopeptidase activity"/>
    <property type="evidence" value="ECO:0007669"/>
    <property type="project" value="TreeGrafter"/>
</dbReference>
<dbReference type="Gene3D" id="3.30.750.170">
    <property type="match status" value="1"/>
</dbReference>
<dbReference type="Proteomes" id="UP000199673">
    <property type="component" value="Unassembled WGS sequence"/>
</dbReference>
<name>A0A1I6ZU07_9BACT</name>